<organism evidence="2 3">
    <name type="scientific">Streptomyces triculaminicus</name>
    <dbReference type="NCBI Taxonomy" id="2816232"/>
    <lineage>
        <taxon>Bacteria</taxon>
        <taxon>Bacillati</taxon>
        <taxon>Actinomycetota</taxon>
        <taxon>Actinomycetes</taxon>
        <taxon>Kitasatosporales</taxon>
        <taxon>Streptomycetaceae</taxon>
        <taxon>Streptomyces</taxon>
    </lineage>
</organism>
<evidence type="ECO:0000313" key="2">
    <source>
        <dbReference type="EMBL" id="MBO0657120.1"/>
    </source>
</evidence>
<reference evidence="2" key="1">
    <citation type="submission" date="2021-03" db="EMBL/GenBank/DDBJ databases">
        <title>Streptomyces strains.</title>
        <authorList>
            <person name="Lund M.B."/>
            <person name="Toerring T."/>
        </authorList>
    </citation>
    <scope>NUCLEOTIDE SEQUENCE</scope>
    <source>
        <strain evidence="2">JCM 4242</strain>
    </source>
</reference>
<gene>
    <name evidence="2" type="ORF">J1792_31670</name>
</gene>
<evidence type="ECO:0000259" key="1">
    <source>
        <dbReference type="Pfam" id="PF13613"/>
    </source>
</evidence>
<dbReference type="RefSeq" id="WP_207248742.1">
    <property type="nucleotide sequence ID" value="NZ_JAFMOF010000006.1"/>
</dbReference>
<dbReference type="Pfam" id="PF13613">
    <property type="entry name" value="HTH_Tnp_4"/>
    <property type="match status" value="1"/>
</dbReference>
<proteinExistence type="predicted"/>
<dbReference type="AlphaFoldDB" id="A0A939JU55"/>
<protein>
    <submittedName>
        <fullName evidence="2">Transposase family protein</fullName>
    </submittedName>
</protein>
<sequence>MRAVIREGGRALASDRPGRRWALSLEDRVLLVAAYCRTNLTMRQLAS</sequence>
<dbReference type="InterPro" id="IPR027805">
    <property type="entry name" value="Transposase_HTH_dom"/>
</dbReference>
<dbReference type="EMBL" id="JAFMOF010000006">
    <property type="protein sequence ID" value="MBO0657120.1"/>
    <property type="molecule type" value="Genomic_DNA"/>
</dbReference>
<accession>A0A939JU55</accession>
<comment type="caution">
    <text evidence="2">The sequence shown here is derived from an EMBL/GenBank/DDBJ whole genome shotgun (WGS) entry which is preliminary data.</text>
</comment>
<feature type="domain" description="Transposase Helix-turn-helix" evidence="1">
    <location>
        <begin position="21"/>
        <end position="46"/>
    </location>
</feature>
<dbReference type="Proteomes" id="UP000664781">
    <property type="component" value="Unassembled WGS sequence"/>
</dbReference>
<name>A0A939JU55_9ACTN</name>
<evidence type="ECO:0000313" key="3">
    <source>
        <dbReference type="Proteomes" id="UP000664781"/>
    </source>
</evidence>
<keyword evidence="3" id="KW-1185">Reference proteome</keyword>